<comment type="subcellular location">
    <subcellularLocation>
        <location evidence="1">Cell membrane</location>
        <topology evidence="1">Multi-pass membrane protein</topology>
    </subcellularLocation>
</comment>
<feature type="region of interest" description="Disordered" evidence="8">
    <location>
        <begin position="1"/>
        <end position="26"/>
    </location>
</feature>
<comment type="similarity">
    <text evidence="7">Belongs to the glycosyltransferase 87 family.</text>
</comment>
<keyword evidence="4 9" id="KW-0812">Transmembrane</keyword>
<dbReference type="Proteomes" id="UP001500655">
    <property type="component" value="Unassembled WGS sequence"/>
</dbReference>
<evidence type="ECO:0000256" key="2">
    <source>
        <dbReference type="ARBA" id="ARBA00022475"/>
    </source>
</evidence>
<keyword evidence="5 9" id="KW-1133">Transmembrane helix</keyword>
<evidence type="ECO:0000256" key="5">
    <source>
        <dbReference type="ARBA" id="ARBA00022989"/>
    </source>
</evidence>
<gene>
    <name evidence="10" type="ORF">GCM10009681_46680</name>
</gene>
<feature type="transmembrane region" description="Helical" evidence="9">
    <location>
        <begin position="423"/>
        <end position="443"/>
    </location>
</feature>
<keyword evidence="3" id="KW-0808">Transferase</keyword>
<feature type="transmembrane region" description="Helical" evidence="9">
    <location>
        <begin position="463"/>
        <end position="483"/>
    </location>
</feature>
<keyword evidence="6 9" id="KW-0472">Membrane</keyword>
<evidence type="ECO:0000256" key="9">
    <source>
        <dbReference type="SAM" id="Phobius"/>
    </source>
</evidence>
<name>A0ABN2KZV2_9ACTN</name>
<protein>
    <recommendedName>
        <fullName evidence="12">Alpha-1,2-mannosyltransferase</fullName>
    </recommendedName>
</protein>
<organism evidence="10 11">
    <name type="scientific">Luedemannella helvata</name>
    <dbReference type="NCBI Taxonomy" id="349315"/>
    <lineage>
        <taxon>Bacteria</taxon>
        <taxon>Bacillati</taxon>
        <taxon>Actinomycetota</taxon>
        <taxon>Actinomycetes</taxon>
        <taxon>Micromonosporales</taxon>
        <taxon>Micromonosporaceae</taxon>
        <taxon>Luedemannella</taxon>
    </lineage>
</organism>
<evidence type="ECO:0000313" key="10">
    <source>
        <dbReference type="EMBL" id="GAA1769924.1"/>
    </source>
</evidence>
<evidence type="ECO:0000256" key="1">
    <source>
        <dbReference type="ARBA" id="ARBA00004651"/>
    </source>
</evidence>
<evidence type="ECO:0000256" key="7">
    <source>
        <dbReference type="ARBA" id="ARBA00024033"/>
    </source>
</evidence>
<reference evidence="10 11" key="1">
    <citation type="journal article" date="2019" name="Int. J. Syst. Evol. Microbiol.">
        <title>The Global Catalogue of Microorganisms (GCM) 10K type strain sequencing project: providing services to taxonomists for standard genome sequencing and annotation.</title>
        <authorList>
            <consortium name="The Broad Institute Genomics Platform"/>
            <consortium name="The Broad Institute Genome Sequencing Center for Infectious Disease"/>
            <person name="Wu L."/>
            <person name="Ma J."/>
        </authorList>
    </citation>
    <scope>NUCLEOTIDE SEQUENCE [LARGE SCALE GENOMIC DNA]</scope>
    <source>
        <strain evidence="10 11">JCM 13249</strain>
    </source>
</reference>
<evidence type="ECO:0000256" key="4">
    <source>
        <dbReference type="ARBA" id="ARBA00022692"/>
    </source>
</evidence>
<feature type="transmembrane region" description="Helical" evidence="9">
    <location>
        <begin position="63"/>
        <end position="84"/>
    </location>
</feature>
<evidence type="ECO:0000256" key="6">
    <source>
        <dbReference type="ARBA" id="ARBA00023136"/>
    </source>
</evidence>
<keyword evidence="11" id="KW-1185">Reference proteome</keyword>
<feature type="transmembrane region" description="Helical" evidence="9">
    <location>
        <begin position="238"/>
        <end position="263"/>
    </location>
</feature>
<dbReference type="Pfam" id="PF09594">
    <property type="entry name" value="GT87"/>
    <property type="match status" value="1"/>
</dbReference>
<feature type="transmembrane region" description="Helical" evidence="9">
    <location>
        <begin position="334"/>
        <end position="352"/>
    </location>
</feature>
<sequence length="501" mass="53821">MADTAPGEADAMTTVTPRSLPPRQRTAATVAPAPVEVLPSRRHWVHAADAVRTWTRTRPRAALAGRFSLIFTLVAASFGLTQWFGRPINFFDLRIYHGAVAWWAGGGDLYRYVHPEIGLGFTYPPFAAVVMRPMAGFSVPVAGWLSGIASVAAFVFLVALAVRPMARRYGWRTWYATALIVPPLVATDPIRETLGFGQVNLLLAALVFADLVGLRWRARAMALRDRVGGQAVGFLASGAWAGVGIGLAASVKITPGLFILYLMCSRQWRAVFVAVGTAVGATFAAWMVAGHESWTYFSSVLWQTDRVGAADASPNQSLAGVLARLFDASDSPPLVWFTFALVVLALGISRAVTAHRDGDEFTAFVLVGLTANAVCPISWTHHLVFPVLGIVVLADAAVRRRTSATALLLPRLAGARLPLRLSARFAGLPYAALALVVYVLYVVSPVWDFGHLLPLESHYADGMLGWLAENSLGLVVLALIVVLPWRPGAMPAFTADRATGS</sequence>
<evidence type="ECO:0000313" key="11">
    <source>
        <dbReference type="Proteomes" id="UP001500655"/>
    </source>
</evidence>
<keyword evidence="2" id="KW-1003">Cell membrane</keyword>
<evidence type="ECO:0000256" key="8">
    <source>
        <dbReference type="SAM" id="MobiDB-lite"/>
    </source>
</evidence>
<evidence type="ECO:0008006" key="12">
    <source>
        <dbReference type="Google" id="ProtNLM"/>
    </source>
</evidence>
<feature type="transmembrane region" description="Helical" evidence="9">
    <location>
        <begin position="199"/>
        <end position="218"/>
    </location>
</feature>
<accession>A0ABN2KZV2</accession>
<dbReference type="InterPro" id="IPR018584">
    <property type="entry name" value="GT87"/>
</dbReference>
<proteinExistence type="inferred from homology"/>
<dbReference type="EMBL" id="BAAALS010000027">
    <property type="protein sequence ID" value="GAA1769924.1"/>
    <property type="molecule type" value="Genomic_DNA"/>
</dbReference>
<feature type="transmembrane region" description="Helical" evidence="9">
    <location>
        <begin position="270"/>
        <end position="289"/>
    </location>
</feature>
<comment type="caution">
    <text evidence="10">The sequence shown here is derived from an EMBL/GenBank/DDBJ whole genome shotgun (WGS) entry which is preliminary data.</text>
</comment>
<feature type="transmembrane region" description="Helical" evidence="9">
    <location>
        <begin position="141"/>
        <end position="162"/>
    </location>
</feature>
<evidence type="ECO:0000256" key="3">
    <source>
        <dbReference type="ARBA" id="ARBA00022679"/>
    </source>
</evidence>